<dbReference type="InterPro" id="IPR029058">
    <property type="entry name" value="AB_hydrolase_fold"/>
</dbReference>
<sequence>DLRKDLGLERMPPRTPLKARVVGVLDRGDYVVEKVIFETRPGFLMTGSLYRPKAVTGRVPAVLCVHGHTKRGKTSGAMQTRSINYARAGWVALAVDATGHGERGHIGHRRTFAAVTAGLTLEGVQVWDNMRAVDYLMSRAEVDPKKIGITGCSGGGNQTMYTAAVDERIAAAVPVCSVSTLRGQIFTNNGIGCQCECVPDMMRYGLENAEVCALIAPRPLLVLSGSSDRVFPIRYTRVTDRHLKRFYAAIGKGNRYSYVQRPLPHGYPRALRQLAHAWFARWLDGKPADATWREPETKRESAEDLWCFPDGRLPTDSASLASVAHDLAGKLAAKLKAPTTKAARAKLRRRIREDVLGGFAERGKLDVRDRASDDVVCGLGGRQGH</sequence>
<dbReference type="EMBL" id="LAZR01039992">
    <property type="protein sequence ID" value="KKL15625.1"/>
    <property type="molecule type" value="Genomic_DNA"/>
</dbReference>
<name>A0A0F9B1T9_9ZZZZ</name>
<organism evidence="2">
    <name type="scientific">marine sediment metagenome</name>
    <dbReference type="NCBI Taxonomy" id="412755"/>
    <lineage>
        <taxon>unclassified sequences</taxon>
        <taxon>metagenomes</taxon>
        <taxon>ecological metagenomes</taxon>
    </lineage>
</organism>
<comment type="caution">
    <text evidence="2">The sequence shown here is derived from an EMBL/GenBank/DDBJ whole genome shotgun (WGS) entry which is preliminary data.</text>
</comment>
<dbReference type="AlphaFoldDB" id="A0A0F9B1T9"/>
<gene>
    <name evidence="2" type="ORF">LCGC14_2503710</name>
</gene>
<accession>A0A0F9B1T9</accession>
<reference evidence="2" key="1">
    <citation type="journal article" date="2015" name="Nature">
        <title>Complex archaea that bridge the gap between prokaryotes and eukaryotes.</title>
        <authorList>
            <person name="Spang A."/>
            <person name="Saw J.H."/>
            <person name="Jorgensen S.L."/>
            <person name="Zaremba-Niedzwiedzka K."/>
            <person name="Martijn J."/>
            <person name="Lind A.E."/>
            <person name="van Eijk R."/>
            <person name="Schleper C."/>
            <person name="Guy L."/>
            <person name="Ettema T.J."/>
        </authorList>
    </citation>
    <scope>NUCLEOTIDE SEQUENCE</scope>
</reference>
<evidence type="ECO:0000259" key="1">
    <source>
        <dbReference type="Pfam" id="PF05448"/>
    </source>
</evidence>
<dbReference type="SUPFAM" id="SSF53474">
    <property type="entry name" value="alpha/beta-Hydrolases"/>
    <property type="match status" value="1"/>
</dbReference>
<evidence type="ECO:0000313" key="2">
    <source>
        <dbReference type="EMBL" id="KKL15625.1"/>
    </source>
</evidence>
<feature type="non-terminal residue" evidence="2">
    <location>
        <position position="1"/>
    </location>
</feature>
<dbReference type="Gene3D" id="3.40.50.1820">
    <property type="entry name" value="alpha/beta hydrolase"/>
    <property type="match status" value="1"/>
</dbReference>
<dbReference type="PANTHER" id="PTHR47381:SF3">
    <property type="entry name" value="ALPHA_BETA-HYDROLASES SUPERFAMILY PROTEIN"/>
    <property type="match status" value="1"/>
</dbReference>
<dbReference type="PANTHER" id="PTHR47381">
    <property type="entry name" value="ALPHA/BETA-HYDROLASES SUPERFAMILY PROTEIN"/>
    <property type="match status" value="1"/>
</dbReference>
<dbReference type="Pfam" id="PF05448">
    <property type="entry name" value="AXE1"/>
    <property type="match status" value="1"/>
</dbReference>
<proteinExistence type="predicted"/>
<protein>
    <recommendedName>
        <fullName evidence="1">Acetyl xylan esterase domain-containing protein</fullName>
    </recommendedName>
</protein>
<feature type="domain" description="Acetyl xylan esterase" evidence="1">
    <location>
        <begin position="34"/>
        <end position="175"/>
    </location>
</feature>
<dbReference type="InterPro" id="IPR008391">
    <property type="entry name" value="AXE1_dom"/>
</dbReference>